<dbReference type="HOGENOM" id="CLU_034200_0_0_1"/>
<dbReference type="InParanoid" id="T1FSW5"/>
<name>T1FSW5_HELRO</name>
<evidence type="ECO:0000313" key="5">
    <source>
        <dbReference type="EnsemblMetazoa" id="HelroP191334"/>
    </source>
</evidence>
<accession>T1FSW5</accession>
<dbReference type="GO" id="GO:0001227">
    <property type="term" value="F:DNA-binding transcription repressor activity, RNA polymerase II-specific"/>
    <property type="evidence" value="ECO:0007669"/>
    <property type="project" value="InterPro"/>
</dbReference>
<dbReference type="CTD" id="20211912"/>
<gene>
    <name evidence="5" type="primary">20211912</name>
    <name evidence="4" type="ORF">HELRODRAFT_191334</name>
</gene>
<dbReference type="InterPro" id="IPR035892">
    <property type="entry name" value="C2_domain_sf"/>
</dbReference>
<feature type="region of interest" description="Disordered" evidence="2">
    <location>
        <begin position="212"/>
        <end position="237"/>
    </location>
</feature>
<protein>
    <recommendedName>
        <fullName evidence="3">C2 domain-containing protein</fullName>
    </recommendedName>
</protein>
<dbReference type="RefSeq" id="XP_009016222.1">
    <property type="nucleotide sequence ID" value="XM_009017974.1"/>
</dbReference>
<evidence type="ECO:0000259" key="3">
    <source>
        <dbReference type="PROSITE" id="PS50004"/>
    </source>
</evidence>
<reference evidence="6" key="1">
    <citation type="submission" date="2012-12" db="EMBL/GenBank/DDBJ databases">
        <authorList>
            <person name="Hellsten U."/>
            <person name="Grimwood J."/>
            <person name="Chapman J.A."/>
            <person name="Shapiro H."/>
            <person name="Aerts A."/>
            <person name="Otillar R.P."/>
            <person name="Terry A.Y."/>
            <person name="Boore J.L."/>
            <person name="Simakov O."/>
            <person name="Marletaz F."/>
            <person name="Cho S.-J."/>
            <person name="Edsinger-Gonzales E."/>
            <person name="Havlak P."/>
            <person name="Kuo D.-H."/>
            <person name="Larsson T."/>
            <person name="Lv J."/>
            <person name="Arendt D."/>
            <person name="Savage R."/>
            <person name="Osoegawa K."/>
            <person name="de Jong P."/>
            <person name="Lindberg D.R."/>
            <person name="Seaver E.C."/>
            <person name="Weisblat D.A."/>
            <person name="Putnam N.H."/>
            <person name="Grigoriev I.V."/>
            <person name="Rokhsar D.S."/>
        </authorList>
    </citation>
    <scope>NUCLEOTIDE SEQUENCE</scope>
</reference>
<dbReference type="Pfam" id="PF00168">
    <property type="entry name" value="C2"/>
    <property type="match status" value="1"/>
</dbReference>
<keyword evidence="1" id="KW-0175">Coiled coil</keyword>
<evidence type="ECO:0000313" key="4">
    <source>
        <dbReference type="EMBL" id="ESO05589.1"/>
    </source>
</evidence>
<dbReference type="InterPro" id="IPR000008">
    <property type="entry name" value="C2_dom"/>
</dbReference>
<dbReference type="OMA" id="CIYHETY"/>
<dbReference type="OrthoDB" id="19996at2759"/>
<evidence type="ECO:0000313" key="6">
    <source>
        <dbReference type="Proteomes" id="UP000015101"/>
    </source>
</evidence>
<feature type="compositionally biased region" description="Low complexity" evidence="2">
    <location>
        <begin position="223"/>
        <end position="234"/>
    </location>
</feature>
<dbReference type="FunFam" id="2.60.40.150:FF:000392">
    <property type="entry name" value="Coiled-coil and C2 domain-containing protein 1A"/>
    <property type="match status" value="1"/>
</dbReference>
<dbReference type="PANTHER" id="PTHR13076:SF9">
    <property type="entry name" value="COILED-COIL AND C2 DOMAIN-CONTAINING PROTEIN 1-LIKE"/>
    <property type="match status" value="1"/>
</dbReference>
<dbReference type="EMBL" id="AMQM01003824">
    <property type="status" value="NOT_ANNOTATED_CDS"/>
    <property type="molecule type" value="Genomic_DNA"/>
</dbReference>
<dbReference type="PANTHER" id="PTHR13076">
    <property type="entry name" value="COILED-COIL AND C2 DOMAIN-CONTAINING PROTEIN 1-LIKE"/>
    <property type="match status" value="1"/>
</dbReference>
<keyword evidence="6" id="KW-1185">Reference proteome</keyword>
<dbReference type="EnsemblMetazoa" id="HelroT191334">
    <property type="protein sequence ID" value="HelroP191334"/>
    <property type="gene ID" value="HelroG191334"/>
</dbReference>
<dbReference type="InterPro" id="IPR039725">
    <property type="entry name" value="CC2D1A/B"/>
</dbReference>
<sequence length="377" mass="42977">MDGSRKDLESLKNAFQHSDPVPRFHYETRQFSVVHCCPELGDNDLEVTVVRGLNFNPPSGYSAADLHTYVRYEFPFPDTPQTGDTPAIKGTNSPEFNHVTKLEVNRKSRSFLRLLKSSKTFKMDVYYKRGFLKADKILGSVQIKLQPLEDKCIYHETYDLMEGRKAVGGKLEVKLRVRDPFVNKQVEEAREKWLVIDEFVRKVVSPAAAAAAQQVPQAPPKTQLLPKPSPSQQQRASPNHNYCISVLLYERDALEEKLAKYRSRMKPAEVELLKEKSNMMLKRANDLKRQVHEAGEAFIRSYISSLKQMSTAYSAEARSKASQPNNNDQVKVVLEKKALVDKELRTFSIPKSNVNGLPFTLIIHLPCDYLKFSQTES</sequence>
<evidence type="ECO:0000256" key="1">
    <source>
        <dbReference type="SAM" id="Coils"/>
    </source>
</evidence>
<reference evidence="4 6" key="2">
    <citation type="journal article" date="2013" name="Nature">
        <title>Insights into bilaterian evolution from three spiralian genomes.</title>
        <authorList>
            <person name="Simakov O."/>
            <person name="Marletaz F."/>
            <person name="Cho S.J."/>
            <person name="Edsinger-Gonzales E."/>
            <person name="Havlak P."/>
            <person name="Hellsten U."/>
            <person name="Kuo D.H."/>
            <person name="Larsson T."/>
            <person name="Lv J."/>
            <person name="Arendt D."/>
            <person name="Savage R."/>
            <person name="Osoegawa K."/>
            <person name="de Jong P."/>
            <person name="Grimwood J."/>
            <person name="Chapman J.A."/>
            <person name="Shapiro H."/>
            <person name="Aerts A."/>
            <person name="Otillar R.P."/>
            <person name="Terry A.Y."/>
            <person name="Boore J.L."/>
            <person name="Grigoriev I.V."/>
            <person name="Lindberg D.R."/>
            <person name="Seaver E.C."/>
            <person name="Weisblat D.A."/>
            <person name="Putnam N.H."/>
            <person name="Rokhsar D.S."/>
        </authorList>
    </citation>
    <scope>NUCLEOTIDE SEQUENCE</scope>
</reference>
<organism evidence="5 6">
    <name type="scientific">Helobdella robusta</name>
    <name type="common">Californian leech</name>
    <dbReference type="NCBI Taxonomy" id="6412"/>
    <lineage>
        <taxon>Eukaryota</taxon>
        <taxon>Metazoa</taxon>
        <taxon>Spiralia</taxon>
        <taxon>Lophotrochozoa</taxon>
        <taxon>Annelida</taxon>
        <taxon>Clitellata</taxon>
        <taxon>Hirudinea</taxon>
        <taxon>Rhynchobdellida</taxon>
        <taxon>Glossiphoniidae</taxon>
        <taxon>Helobdella</taxon>
    </lineage>
</organism>
<dbReference type="GeneID" id="20211912"/>
<feature type="coiled-coil region" evidence="1">
    <location>
        <begin position="244"/>
        <end position="290"/>
    </location>
</feature>
<dbReference type="STRING" id="6412.T1FSW5"/>
<evidence type="ECO:0000256" key="2">
    <source>
        <dbReference type="SAM" id="MobiDB-lite"/>
    </source>
</evidence>
<feature type="domain" description="C2" evidence="3">
    <location>
        <begin position="25"/>
        <end position="158"/>
    </location>
</feature>
<reference evidence="5" key="3">
    <citation type="submission" date="2015-06" db="UniProtKB">
        <authorList>
            <consortium name="EnsemblMetazoa"/>
        </authorList>
    </citation>
    <scope>IDENTIFICATION</scope>
</reference>
<proteinExistence type="predicted"/>
<dbReference type="Gene3D" id="2.60.40.150">
    <property type="entry name" value="C2 domain"/>
    <property type="match status" value="1"/>
</dbReference>
<dbReference type="eggNOG" id="KOG3837">
    <property type="taxonomic scope" value="Eukaryota"/>
</dbReference>
<dbReference type="PROSITE" id="PS50004">
    <property type="entry name" value="C2"/>
    <property type="match status" value="1"/>
</dbReference>
<dbReference type="Proteomes" id="UP000015101">
    <property type="component" value="Unassembled WGS sequence"/>
</dbReference>
<dbReference type="AlphaFoldDB" id="T1FSW5"/>
<dbReference type="SUPFAM" id="SSF49562">
    <property type="entry name" value="C2 domain (Calcium/lipid-binding domain, CaLB)"/>
    <property type="match status" value="1"/>
</dbReference>
<dbReference type="KEGG" id="hro:HELRODRAFT_191334"/>
<dbReference type="EMBL" id="KB096325">
    <property type="protein sequence ID" value="ESO05589.1"/>
    <property type="molecule type" value="Genomic_DNA"/>
</dbReference>